<dbReference type="InterPro" id="IPR013087">
    <property type="entry name" value="Znf_C2H2_type"/>
</dbReference>
<evidence type="ECO:0000256" key="5">
    <source>
        <dbReference type="SAM" id="MobiDB-lite"/>
    </source>
</evidence>
<comment type="subcellular location">
    <subcellularLocation>
        <location evidence="2">Cytoplasm</location>
    </subcellularLocation>
    <subcellularLocation>
        <location evidence="1">Nucleus</location>
    </subcellularLocation>
</comment>
<feature type="compositionally biased region" description="Basic and acidic residues" evidence="5">
    <location>
        <begin position="1"/>
        <end position="19"/>
    </location>
</feature>
<reference evidence="7" key="1">
    <citation type="submission" date="2020-01" db="EMBL/GenBank/DDBJ databases">
        <title>Development of genomics and gene disruption for Polysphondylium violaceum indicates a role for the polyketide synthase stlB in stalk morphogenesis.</title>
        <authorList>
            <person name="Narita B."/>
            <person name="Kawabe Y."/>
            <person name="Kin K."/>
            <person name="Saito T."/>
            <person name="Gibbs R."/>
            <person name="Kuspa A."/>
            <person name="Muzny D."/>
            <person name="Queller D."/>
            <person name="Richards S."/>
            <person name="Strassman J."/>
            <person name="Sucgang R."/>
            <person name="Worley K."/>
            <person name="Schaap P."/>
        </authorList>
    </citation>
    <scope>NUCLEOTIDE SEQUENCE</scope>
    <source>
        <strain evidence="7">QSvi11</strain>
    </source>
</reference>
<feature type="region of interest" description="Disordered" evidence="5">
    <location>
        <begin position="1"/>
        <end position="25"/>
    </location>
</feature>
<evidence type="ECO:0000256" key="4">
    <source>
        <dbReference type="ARBA" id="ARBA00023242"/>
    </source>
</evidence>
<dbReference type="PANTHER" id="PTHR21213:SF0">
    <property type="entry name" value="ZINC FINGER PROTEIN 706"/>
    <property type="match status" value="1"/>
</dbReference>
<keyword evidence="3" id="KW-0963">Cytoplasm</keyword>
<evidence type="ECO:0000256" key="2">
    <source>
        <dbReference type="ARBA" id="ARBA00004496"/>
    </source>
</evidence>
<evidence type="ECO:0000256" key="1">
    <source>
        <dbReference type="ARBA" id="ARBA00004123"/>
    </source>
</evidence>
<name>A0A8J4Q490_9MYCE</name>
<evidence type="ECO:0000259" key="6">
    <source>
        <dbReference type="PROSITE" id="PS00028"/>
    </source>
</evidence>
<protein>
    <recommendedName>
        <fullName evidence="6">C2H2-type domain-containing protein</fullName>
    </recommendedName>
</protein>
<organism evidence="7 8">
    <name type="scientific">Polysphondylium violaceum</name>
    <dbReference type="NCBI Taxonomy" id="133409"/>
    <lineage>
        <taxon>Eukaryota</taxon>
        <taxon>Amoebozoa</taxon>
        <taxon>Evosea</taxon>
        <taxon>Eumycetozoa</taxon>
        <taxon>Dictyostelia</taxon>
        <taxon>Dictyosteliales</taxon>
        <taxon>Dictyosteliaceae</taxon>
        <taxon>Polysphondylium</taxon>
    </lineage>
</organism>
<proteinExistence type="predicted"/>
<dbReference type="PROSITE" id="PS00028">
    <property type="entry name" value="ZINC_FINGER_C2H2_1"/>
    <property type="match status" value="1"/>
</dbReference>
<dbReference type="InterPro" id="IPR026939">
    <property type="entry name" value="ZNF706/At2g23090_sf"/>
</dbReference>
<comment type="caution">
    <text evidence="7">The sequence shown here is derived from an EMBL/GenBank/DDBJ whole genome shotgun (WGS) entry which is preliminary data.</text>
</comment>
<dbReference type="AlphaFoldDB" id="A0A8J4Q490"/>
<dbReference type="EMBL" id="AJWJ01000014">
    <property type="protein sequence ID" value="KAF2077967.1"/>
    <property type="molecule type" value="Genomic_DNA"/>
</dbReference>
<accession>A0A8J4Q490</accession>
<dbReference type="OrthoDB" id="73348at2759"/>
<gene>
    <name evidence="7" type="ORF">CYY_000691</name>
</gene>
<dbReference type="PANTHER" id="PTHR21213">
    <property type="entry name" value="GEO09665P1-RELATED"/>
    <property type="match status" value="1"/>
</dbReference>
<dbReference type="Proteomes" id="UP000695562">
    <property type="component" value="Unassembled WGS sequence"/>
</dbReference>
<dbReference type="InterPro" id="IPR045230">
    <property type="entry name" value="MBS1/2-like"/>
</dbReference>
<evidence type="ECO:0000256" key="3">
    <source>
        <dbReference type="ARBA" id="ARBA00022490"/>
    </source>
</evidence>
<keyword evidence="8" id="KW-1185">Reference proteome</keyword>
<evidence type="ECO:0000313" key="7">
    <source>
        <dbReference type="EMBL" id="KAF2077967.1"/>
    </source>
</evidence>
<evidence type="ECO:0000313" key="8">
    <source>
        <dbReference type="Proteomes" id="UP000695562"/>
    </source>
</evidence>
<dbReference type="SUPFAM" id="SSF118359">
    <property type="entry name" value="Expressed protein At2g23090/F21P24.15"/>
    <property type="match status" value="1"/>
</dbReference>
<dbReference type="Gene3D" id="4.10.1050.10">
    <property type="entry name" value="At2g23090-like"/>
    <property type="match status" value="1"/>
</dbReference>
<sequence>MTRGKQKIEDQKRAQEKNAPKKGSQIESRAAAFKLKCHICLAYIINESQVAQHYENKHAGKPVTPLKTDA</sequence>
<feature type="domain" description="C2H2-type" evidence="6">
    <location>
        <begin position="37"/>
        <end position="58"/>
    </location>
</feature>
<dbReference type="GO" id="GO:0005737">
    <property type="term" value="C:cytoplasm"/>
    <property type="evidence" value="ECO:0007669"/>
    <property type="project" value="UniProtKB-SubCell"/>
</dbReference>
<dbReference type="GO" id="GO:0005634">
    <property type="term" value="C:nucleus"/>
    <property type="evidence" value="ECO:0007669"/>
    <property type="project" value="UniProtKB-SubCell"/>
</dbReference>
<keyword evidence="4" id="KW-0539">Nucleus</keyword>